<evidence type="ECO:0000313" key="2">
    <source>
        <dbReference type="Proteomes" id="UP000827976"/>
    </source>
</evidence>
<gene>
    <name evidence="1" type="ORF">IHE45_19G023000</name>
</gene>
<dbReference type="EMBL" id="CM037029">
    <property type="protein sequence ID" value="KAH7652522.1"/>
    <property type="molecule type" value="Genomic_DNA"/>
</dbReference>
<dbReference type="Proteomes" id="UP000827976">
    <property type="component" value="Chromosome 19"/>
</dbReference>
<keyword evidence="2" id="KW-1185">Reference proteome</keyword>
<evidence type="ECO:0000313" key="1">
    <source>
        <dbReference type="EMBL" id="KAH7652522.1"/>
    </source>
</evidence>
<protein>
    <submittedName>
        <fullName evidence="1">Oxygen-evolving enhancer protein 3</fullName>
    </submittedName>
</protein>
<name>A0ACB7TWW2_DIOAL</name>
<reference evidence="2" key="1">
    <citation type="journal article" date="2022" name="Nat. Commun.">
        <title>Chromosome evolution and the genetic basis of agronomically important traits in greater yam.</title>
        <authorList>
            <person name="Bredeson J.V."/>
            <person name="Lyons J.B."/>
            <person name="Oniyinde I.O."/>
            <person name="Okereke N.R."/>
            <person name="Kolade O."/>
            <person name="Nnabue I."/>
            <person name="Nwadili C.O."/>
            <person name="Hribova E."/>
            <person name="Parker M."/>
            <person name="Nwogha J."/>
            <person name="Shu S."/>
            <person name="Carlson J."/>
            <person name="Kariba R."/>
            <person name="Muthemba S."/>
            <person name="Knop K."/>
            <person name="Barton G.J."/>
            <person name="Sherwood A.V."/>
            <person name="Lopez-Montes A."/>
            <person name="Asiedu R."/>
            <person name="Jamnadass R."/>
            <person name="Muchugi A."/>
            <person name="Goodstein D."/>
            <person name="Egesi C.N."/>
            <person name="Featherston J."/>
            <person name="Asfaw A."/>
            <person name="Simpson G.G."/>
            <person name="Dolezel J."/>
            <person name="Hendre P.S."/>
            <person name="Van Deynze A."/>
            <person name="Kumar P.L."/>
            <person name="Obidiegwu J.E."/>
            <person name="Bhattacharjee R."/>
            <person name="Rokhsar D.S."/>
        </authorList>
    </citation>
    <scope>NUCLEOTIDE SEQUENCE [LARGE SCALE GENOMIC DNA]</scope>
    <source>
        <strain evidence="2">cv. TDa95/00328</strain>
    </source>
</reference>
<sequence length="195" mass="22462">MASSANHIILCNTTTITTKPMQLQRCRTTRTSTTTASDDKPTKSSRRWAIMLTVLAASSTTPLLRTPPSRAQSWGTHSFMKEKYFMPEISPEDSVARIRQTTEGMHEMRHMLDTMSWRYVMFYIRLKAAYLETDLKNAMAVVPKPKHQSYIKIANEVVDSMTDLDRFVRTPKVYESYLYYEKTLKSLDALVTFLA</sequence>
<proteinExistence type="predicted"/>
<organism evidence="1 2">
    <name type="scientific">Dioscorea alata</name>
    <name type="common">Purple yam</name>
    <dbReference type="NCBI Taxonomy" id="55571"/>
    <lineage>
        <taxon>Eukaryota</taxon>
        <taxon>Viridiplantae</taxon>
        <taxon>Streptophyta</taxon>
        <taxon>Embryophyta</taxon>
        <taxon>Tracheophyta</taxon>
        <taxon>Spermatophyta</taxon>
        <taxon>Magnoliopsida</taxon>
        <taxon>Liliopsida</taxon>
        <taxon>Dioscoreales</taxon>
        <taxon>Dioscoreaceae</taxon>
        <taxon>Dioscorea</taxon>
    </lineage>
</organism>
<comment type="caution">
    <text evidence="1">The sequence shown here is derived from an EMBL/GenBank/DDBJ whole genome shotgun (WGS) entry which is preliminary data.</text>
</comment>
<accession>A0ACB7TWW2</accession>